<dbReference type="AlphaFoldDB" id="A0A175Y4X8"/>
<keyword evidence="2" id="KW-1185">Reference proteome</keyword>
<protein>
    <submittedName>
        <fullName evidence="1">Uncharacterized protein</fullName>
    </submittedName>
</protein>
<evidence type="ECO:0000313" key="1">
    <source>
        <dbReference type="EMBL" id="KZB95020.1"/>
    </source>
</evidence>
<dbReference type="RefSeq" id="WP_017979685.1">
    <property type="nucleotide sequence ID" value="NZ_CP017578.1"/>
</dbReference>
<reference evidence="1" key="1">
    <citation type="submission" date="2016-03" db="EMBL/GenBank/DDBJ databases">
        <title>Sphingomonas melonis TY, whole genome shotgun sequencing.</title>
        <authorList>
            <person name="Wang H."/>
            <person name="Zhu P."/>
        </authorList>
    </citation>
    <scope>NUCLEOTIDE SEQUENCE [LARGE SCALE GENOMIC DNA]</scope>
    <source>
        <strain evidence="1">TY</strain>
    </source>
</reference>
<dbReference type="KEGG" id="smy:BJP26_12760"/>
<evidence type="ECO:0000313" key="2">
    <source>
        <dbReference type="Proteomes" id="UP000078460"/>
    </source>
</evidence>
<dbReference type="STRING" id="621456.BJP26_12760"/>
<dbReference type="EMBL" id="LQCK02000020">
    <property type="protein sequence ID" value="KZB95020.1"/>
    <property type="molecule type" value="Genomic_DNA"/>
</dbReference>
<name>A0A175Y4X8_9SPHN</name>
<dbReference type="OrthoDB" id="7583172at2"/>
<dbReference type="Proteomes" id="UP000078460">
    <property type="component" value="Unassembled WGS sequence"/>
</dbReference>
<dbReference type="GeneID" id="93797778"/>
<proteinExistence type="predicted"/>
<gene>
    <name evidence="1" type="ORF">AVM11_17785</name>
</gene>
<accession>A0A175Y4X8</accession>
<organism evidence="1 2">
    <name type="scientific">Sphingomonas melonis TY</name>
    <dbReference type="NCBI Taxonomy" id="621456"/>
    <lineage>
        <taxon>Bacteria</taxon>
        <taxon>Pseudomonadati</taxon>
        <taxon>Pseudomonadota</taxon>
        <taxon>Alphaproteobacteria</taxon>
        <taxon>Sphingomonadales</taxon>
        <taxon>Sphingomonadaceae</taxon>
        <taxon>Sphingomonas</taxon>
    </lineage>
</organism>
<comment type="caution">
    <text evidence="1">The sequence shown here is derived from an EMBL/GenBank/DDBJ whole genome shotgun (WGS) entry which is preliminary data.</text>
</comment>
<sequence length="62" mass="6824">MKHEADIVPRPRRIPDAGDFARAKAACAAGAPVEHAVVGQWLLTWGKPGRKTFEDWLNDQNG</sequence>